<gene>
    <name evidence="9" type="ORF">JOE69_000248</name>
</gene>
<evidence type="ECO:0000256" key="1">
    <source>
        <dbReference type="ARBA" id="ARBA00010641"/>
    </source>
</evidence>
<reference evidence="9 10" key="1">
    <citation type="submission" date="2023-07" db="EMBL/GenBank/DDBJ databases">
        <title>Sequencing the genomes of 1000 actinobacteria strains.</title>
        <authorList>
            <person name="Klenk H.-P."/>
        </authorList>
    </citation>
    <scope>NUCLEOTIDE SEQUENCE [LARGE SCALE GENOMIC DNA]</scope>
    <source>
        <strain evidence="9 10">DSM 14555</strain>
    </source>
</reference>
<evidence type="ECO:0000256" key="4">
    <source>
        <dbReference type="ARBA" id="ARBA00023125"/>
    </source>
</evidence>
<keyword evidence="10" id="KW-1185">Reference proteome</keyword>
<feature type="domain" description="RNA polymerase sigma factor 70 region 4 type 2" evidence="8">
    <location>
        <begin position="149"/>
        <end position="192"/>
    </location>
</feature>
<evidence type="ECO:0000313" key="10">
    <source>
        <dbReference type="Proteomes" id="UP001185069"/>
    </source>
</evidence>
<dbReference type="SUPFAM" id="SSF88659">
    <property type="entry name" value="Sigma3 and sigma4 domains of RNA polymerase sigma factors"/>
    <property type="match status" value="1"/>
</dbReference>
<dbReference type="PANTHER" id="PTHR43133">
    <property type="entry name" value="RNA POLYMERASE ECF-TYPE SIGMA FACTO"/>
    <property type="match status" value="1"/>
</dbReference>
<name>A0ABU1J6G0_9MICC</name>
<dbReference type="EMBL" id="JAVDQF010000001">
    <property type="protein sequence ID" value="MDR6268010.1"/>
    <property type="molecule type" value="Genomic_DNA"/>
</dbReference>
<dbReference type="InterPro" id="IPR036388">
    <property type="entry name" value="WH-like_DNA-bd_sf"/>
</dbReference>
<dbReference type="InterPro" id="IPR039425">
    <property type="entry name" value="RNA_pol_sigma-70-like"/>
</dbReference>
<dbReference type="Pfam" id="PF08281">
    <property type="entry name" value="Sigma70_r4_2"/>
    <property type="match status" value="1"/>
</dbReference>
<dbReference type="CDD" id="cd06171">
    <property type="entry name" value="Sigma70_r4"/>
    <property type="match status" value="1"/>
</dbReference>
<dbReference type="Proteomes" id="UP001185069">
    <property type="component" value="Unassembled WGS sequence"/>
</dbReference>
<dbReference type="PROSITE" id="PS01063">
    <property type="entry name" value="SIGMA70_ECF"/>
    <property type="match status" value="1"/>
</dbReference>
<dbReference type="Gene3D" id="1.10.10.10">
    <property type="entry name" value="Winged helix-like DNA-binding domain superfamily/Winged helix DNA-binding domain"/>
    <property type="match status" value="1"/>
</dbReference>
<dbReference type="Gene3D" id="1.10.1740.10">
    <property type="match status" value="1"/>
</dbReference>
<dbReference type="Pfam" id="PF04542">
    <property type="entry name" value="Sigma70_r2"/>
    <property type="match status" value="1"/>
</dbReference>
<dbReference type="RefSeq" id="WP_309795388.1">
    <property type="nucleotide sequence ID" value="NZ_BAAAHY010000006.1"/>
</dbReference>
<keyword evidence="2 6" id="KW-0805">Transcription regulation</keyword>
<keyword evidence="3 6" id="KW-0731">Sigma factor</keyword>
<evidence type="ECO:0000259" key="7">
    <source>
        <dbReference type="Pfam" id="PF04542"/>
    </source>
</evidence>
<dbReference type="InterPro" id="IPR013324">
    <property type="entry name" value="RNA_pol_sigma_r3/r4-like"/>
</dbReference>
<evidence type="ECO:0000256" key="3">
    <source>
        <dbReference type="ARBA" id="ARBA00023082"/>
    </source>
</evidence>
<dbReference type="InterPro" id="IPR000838">
    <property type="entry name" value="RNA_pol_sigma70_ECF_CS"/>
</dbReference>
<evidence type="ECO:0000256" key="5">
    <source>
        <dbReference type="ARBA" id="ARBA00023163"/>
    </source>
</evidence>
<proteinExistence type="inferred from homology"/>
<dbReference type="InterPro" id="IPR014284">
    <property type="entry name" value="RNA_pol_sigma-70_dom"/>
</dbReference>
<evidence type="ECO:0000256" key="6">
    <source>
        <dbReference type="RuleBase" id="RU000716"/>
    </source>
</evidence>
<evidence type="ECO:0000313" key="9">
    <source>
        <dbReference type="EMBL" id="MDR6268010.1"/>
    </source>
</evidence>
<comment type="caution">
    <text evidence="9">The sequence shown here is derived from an EMBL/GenBank/DDBJ whole genome shotgun (WGS) entry which is preliminary data.</text>
</comment>
<dbReference type="InterPro" id="IPR013249">
    <property type="entry name" value="RNA_pol_sigma70_r4_t2"/>
</dbReference>
<keyword evidence="4 6" id="KW-0238">DNA-binding</keyword>
<comment type="similarity">
    <text evidence="1 6">Belongs to the sigma-70 factor family. ECF subfamily.</text>
</comment>
<evidence type="ECO:0000256" key="2">
    <source>
        <dbReference type="ARBA" id="ARBA00023015"/>
    </source>
</evidence>
<dbReference type="NCBIfam" id="TIGR02937">
    <property type="entry name" value="sigma70-ECF"/>
    <property type="match status" value="1"/>
</dbReference>
<keyword evidence="5 6" id="KW-0804">Transcription</keyword>
<feature type="domain" description="RNA polymerase sigma-70 region 2" evidence="7">
    <location>
        <begin position="44"/>
        <end position="109"/>
    </location>
</feature>
<evidence type="ECO:0000259" key="8">
    <source>
        <dbReference type="Pfam" id="PF08281"/>
    </source>
</evidence>
<dbReference type="InterPro" id="IPR013325">
    <property type="entry name" value="RNA_pol_sigma_r2"/>
</dbReference>
<dbReference type="PANTHER" id="PTHR43133:SF8">
    <property type="entry name" value="RNA POLYMERASE SIGMA FACTOR HI_1459-RELATED"/>
    <property type="match status" value="1"/>
</dbReference>
<accession>A0ABU1J6G0</accession>
<organism evidence="9 10">
    <name type="scientific">Arthrobacter russicus</name>
    <dbReference type="NCBI Taxonomy" id="172040"/>
    <lineage>
        <taxon>Bacteria</taxon>
        <taxon>Bacillati</taxon>
        <taxon>Actinomycetota</taxon>
        <taxon>Actinomycetes</taxon>
        <taxon>Micrococcales</taxon>
        <taxon>Micrococcaceae</taxon>
        <taxon>Arthrobacter</taxon>
    </lineage>
</organism>
<dbReference type="SUPFAM" id="SSF88946">
    <property type="entry name" value="Sigma2 domain of RNA polymerase sigma factors"/>
    <property type="match status" value="1"/>
</dbReference>
<protein>
    <recommendedName>
        <fullName evidence="6">RNA polymerase sigma factor</fullName>
    </recommendedName>
</protein>
<dbReference type="InterPro" id="IPR007627">
    <property type="entry name" value="RNA_pol_sigma70_r2"/>
</dbReference>
<sequence>MSIAVARKSAPVVQASRYSPDLKSTAGQLDEQRFDHEVTFERFFRYYEKQALIQAHKILGRSGIDADDIVQEAFVSAWLGIDKLSDPQKAKSWLMGIVKNKAVDALRKSHDLPVESHDERPSRLVPEPESWIVFKEELAMVVHHINHGMTERQRLCWQLRKLDNFSYEQIAEETRLTQATVRGTLARTKQKMKPILEGSSAKFQLSL</sequence>